<dbReference type="Proteomes" id="UP001401887">
    <property type="component" value="Unassembled WGS sequence"/>
</dbReference>
<evidence type="ECO:0000313" key="2">
    <source>
        <dbReference type="Proteomes" id="UP001401887"/>
    </source>
</evidence>
<organism evidence="1 2">
    <name type="scientific">Deinococcus carri</name>
    <dbReference type="NCBI Taxonomy" id="1211323"/>
    <lineage>
        <taxon>Bacteria</taxon>
        <taxon>Thermotogati</taxon>
        <taxon>Deinococcota</taxon>
        <taxon>Deinococci</taxon>
        <taxon>Deinococcales</taxon>
        <taxon>Deinococcaceae</taxon>
        <taxon>Deinococcus</taxon>
    </lineage>
</organism>
<gene>
    <name evidence="1" type="ORF">Dcar01_01200</name>
</gene>
<evidence type="ECO:0000313" key="1">
    <source>
        <dbReference type="EMBL" id="GAA5512486.1"/>
    </source>
</evidence>
<accession>A0ABP9W5Z3</accession>
<dbReference type="EMBL" id="BAABRP010000002">
    <property type="protein sequence ID" value="GAA5512486.1"/>
    <property type="molecule type" value="Genomic_DNA"/>
</dbReference>
<protein>
    <submittedName>
        <fullName evidence="1">Uncharacterized protein</fullName>
    </submittedName>
</protein>
<comment type="caution">
    <text evidence="1">The sequence shown here is derived from an EMBL/GenBank/DDBJ whole genome shotgun (WGS) entry which is preliminary data.</text>
</comment>
<proteinExistence type="predicted"/>
<reference evidence="1 2" key="1">
    <citation type="submission" date="2024-02" db="EMBL/GenBank/DDBJ databases">
        <title>Deinococcus carri NBRC 110142.</title>
        <authorList>
            <person name="Ichikawa N."/>
            <person name="Katano-Makiyama Y."/>
            <person name="Hidaka K."/>
        </authorList>
    </citation>
    <scope>NUCLEOTIDE SEQUENCE [LARGE SCALE GENOMIC DNA]</scope>
    <source>
        <strain evidence="1 2">NBRC 110142</strain>
    </source>
</reference>
<sequence>MNPLVPLGPYETRPNHLAAARLVIPQFLGGRVFLLATLRSELRASILCLVIRNGLLAVSWFKDGLDWRVTTSSIGDTVIPQPWPGGPPAVPLHPRRLVIR</sequence>
<name>A0ABP9W5Z3_9DEIO</name>
<keyword evidence="2" id="KW-1185">Reference proteome</keyword>